<dbReference type="InterPro" id="IPR048389">
    <property type="entry name" value="YciQ-like_C"/>
</dbReference>
<feature type="transmembrane region" description="Helical" evidence="1">
    <location>
        <begin position="459"/>
        <end position="476"/>
    </location>
</feature>
<evidence type="ECO:0000256" key="2">
    <source>
        <dbReference type="SAM" id="SignalP"/>
    </source>
</evidence>
<comment type="caution">
    <text evidence="5">The sequence shown here is derived from an EMBL/GenBank/DDBJ whole genome shotgun (WGS) entry which is preliminary data.</text>
</comment>
<feature type="chain" id="PRO_5016910760" evidence="2">
    <location>
        <begin position="28"/>
        <end position="610"/>
    </location>
</feature>
<accession>A0A367YZT4</accession>
<dbReference type="RefSeq" id="WP_114125081.1">
    <property type="nucleotide sequence ID" value="NZ_QOUI01000001.1"/>
</dbReference>
<evidence type="ECO:0000313" key="5">
    <source>
        <dbReference type="EMBL" id="RCK71380.1"/>
    </source>
</evidence>
<dbReference type="Pfam" id="PF20990">
    <property type="entry name" value="DUF2207_C"/>
    <property type="match status" value="1"/>
</dbReference>
<keyword evidence="1" id="KW-0472">Membrane</keyword>
<reference evidence="5 6" key="1">
    <citation type="submission" date="2018-07" db="EMBL/GenBank/DDBJ databases">
        <title>Desertimonas flava gen. nov. sp. nov.</title>
        <authorList>
            <person name="Liu S."/>
        </authorList>
    </citation>
    <scope>NUCLEOTIDE SEQUENCE [LARGE SCALE GENOMIC DNA]</scope>
    <source>
        <strain evidence="5 6">16Sb5-5</strain>
    </source>
</reference>
<feature type="transmembrane region" description="Helical" evidence="1">
    <location>
        <begin position="242"/>
        <end position="267"/>
    </location>
</feature>
<organism evidence="5 6">
    <name type="scientific">Desertihabitans brevis</name>
    <dbReference type="NCBI Taxonomy" id="2268447"/>
    <lineage>
        <taxon>Bacteria</taxon>
        <taxon>Bacillati</taxon>
        <taxon>Actinomycetota</taxon>
        <taxon>Actinomycetes</taxon>
        <taxon>Propionibacteriales</taxon>
        <taxon>Propionibacteriaceae</taxon>
        <taxon>Desertihabitans</taxon>
    </lineage>
</organism>
<keyword evidence="2" id="KW-0732">Signal</keyword>
<keyword evidence="1" id="KW-1133">Transmembrane helix</keyword>
<feature type="domain" description="DUF2207" evidence="3">
    <location>
        <begin position="35"/>
        <end position="222"/>
    </location>
</feature>
<gene>
    <name evidence="5" type="ORF">DT076_02875</name>
</gene>
<feature type="signal peptide" evidence="2">
    <location>
        <begin position="1"/>
        <end position="27"/>
    </location>
</feature>
<keyword evidence="6" id="KW-1185">Reference proteome</keyword>
<feature type="transmembrane region" description="Helical" evidence="1">
    <location>
        <begin position="433"/>
        <end position="453"/>
    </location>
</feature>
<keyword evidence="1" id="KW-0812">Transmembrane</keyword>
<evidence type="ECO:0000259" key="3">
    <source>
        <dbReference type="Pfam" id="PF09972"/>
    </source>
</evidence>
<sequence>MRATRSTVLMLLAAVLLLLLPTASARAESDGDWSYPRYDVTAELAEDGTAQVTLDFDYDLGSDPGHGPLLGQAVRTEVQGDPDHYRSLPITDVTATRDGRPEPVQTETDGGVLQLRIGDEDVELEGLHTYTVTFTQRGLVNPEAAGSGLDELAWNVLVDQSLPVQDVTVTVTGPDDVQQVACFAGDAGSRTPCATSSADGPIATFGHPAVEEGQGLTTVAGWPAGTFTAEPILIPRRHLGNLFPLTPVTGVLGSLVAVLGVVGLVLLGRRGADERYADLTPGLMPVGGEPVRTTRGRSGAPVAVRFTPPEDARPGQIGTLLDEVAHDRDVTATIVDLAVRGHLVIEDVAAEAEKPPKGPDRWRLRRLDADRSGLQRYEQDLLDGLFADGSPVLLSDLGASFATLKAKAQRDLYRDVTERGWFHGDPSRVRATWVGWGILVAVAGAVLSLVLAFAVSWGLVPLALVPLGIALAVLSVRMPTRTAEGSAVLEQARGFKLYLGTAEADQIRLEEGEDIFSRYLPHAIAFGVAEHWAGVFRELAERGVVLPDPVWYVGGYHGSLLLAPSFASDLASFSADTSAAMTAASTASSGGSGFSAGVGGGVGGGSAGGW</sequence>
<dbReference type="InterPro" id="IPR018702">
    <property type="entry name" value="DUF2207"/>
</dbReference>
<proteinExistence type="predicted"/>
<name>A0A367YZT4_9ACTN</name>
<dbReference type="Proteomes" id="UP000252770">
    <property type="component" value="Unassembled WGS sequence"/>
</dbReference>
<evidence type="ECO:0000259" key="4">
    <source>
        <dbReference type="Pfam" id="PF20990"/>
    </source>
</evidence>
<feature type="domain" description="Predicted membrane protein YciQ-like C-terminal" evidence="4">
    <location>
        <begin position="307"/>
        <end position="534"/>
    </location>
</feature>
<dbReference type="AlphaFoldDB" id="A0A367YZT4"/>
<dbReference type="EMBL" id="QOUI01000001">
    <property type="protein sequence ID" value="RCK71380.1"/>
    <property type="molecule type" value="Genomic_DNA"/>
</dbReference>
<evidence type="ECO:0000313" key="6">
    <source>
        <dbReference type="Proteomes" id="UP000252770"/>
    </source>
</evidence>
<dbReference type="Pfam" id="PF09972">
    <property type="entry name" value="DUF2207"/>
    <property type="match status" value="1"/>
</dbReference>
<evidence type="ECO:0000256" key="1">
    <source>
        <dbReference type="SAM" id="Phobius"/>
    </source>
</evidence>
<protein>
    <submittedName>
        <fullName evidence="5">DUF2207 domain-containing protein</fullName>
    </submittedName>
</protein>